<dbReference type="RefSeq" id="WP_306680463.1">
    <property type="nucleotide sequence ID" value="NZ_JAVDBT010000008.1"/>
</dbReference>
<name>A0ABU0VYE5_9RHOB</name>
<dbReference type="Proteomes" id="UP001239680">
    <property type="component" value="Unassembled WGS sequence"/>
</dbReference>
<reference evidence="2 3" key="1">
    <citation type="submission" date="2023-08" db="EMBL/GenBank/DDBJ databases">
        <title>Characterization of two Paracoccaceae strains isolated from Phycosphere and proposal of Xinfangfangia lacusdiani sp. nov.</title>
        <authorList>
            <person name="Deng Y."/>
            <person name="Zhang Y.Q."/>
        </authorList>
    </citation>
    <scope>NUCLEOTIDE SEQUENCE [LARGE SCALE GENOMIC DNA]</scope>
    <source>
        <strain evidence="2 3">CPCC 101601</strain>
    </source>
</reference>
<evidence type="ECO:0000256" key="1">
    <source>
        <dbReference type="SAM" id="Coils"/>
    </source>
</evidence>
<keyword evidence="1" id="KW-0175">Coiled coil</keyword>
<comment type="caution">
    <text evidence="2">The sequence shown here is derived from an EMBL/GenBank/DDBJ whole genome shotgun (WGS) entry which is preliminary data.</text>
</comment>
<protein>
    <submittedName>
        <fullName evidence="2">Uncharacterized protein</fullName>
    </submittedName>
</protein>
<proteinExistence type="predicted"/>
<sequence>MNAMNPADAIAQDIINAGMAEAVADLFPNAEEASPKKASKAKPAKPAKANAAIAKEKAEAAKAIQFKAASGEVYDLAAGADPKALKSAAADAAKALGAIGKKDADLLSHYLALGKFQSSAAPLFKSSKLYGQFLAKELPASQDLDAALRSNSKWLWEALNKPGAEGGDLLVVLNVNRIEDYKSKNPTVIKRDYKAAKAEAEKLAAAEEMGLSVEEAEAQAQAEKEAEAEKLKALVLEFAKAVANKKDKAEAEADIRDALLHGLFGKKKEAFEFMQSVMP</sequence>
<dbReference type="EMBL" id="JAVDBT010000008">
    <property type="protein sequence ID" value="MDQ2066752.1"/>
    <property type="molecule type" value="Genomic_DNA"/>
</dbReference>
<evidence type="ECO:0000313" key="2">
    <source>
        <dbReference type="EMBL" id="MDQ2066752.1"/>
    </source>
</evidence>
<evidence type="ECO:0000313" key="3">
    <source>
        <dbReference type="Proteomes" id="UP001239680"/>
    </source>
</evidence>
<accession>A0ABU0VYE5</accession>
<feature type="coiled-coil region" evidence="1">
    <location>
        <begin position="206"/>
        <end position="237"/>
    </location>
</feature>
<organism evidence="2 3">
    <name type="scientific">Pseudogemmobacter lacusdianii</name>
    <dbReference type="NCBI Taxonomy" id="3069608"/>
    <lineage>
        <taxon>Bacteria</taxon>
        <taxon>Pseudomonadati</taxon>
        <taxon>Pseudomonadota</taxon>
        <taxon>Alphaproteobacteria</taxon>
        <taxon>Rhodobacterales</taxon>
        <taxon>Paracoccaceae</taxon>
        <taxon>Pseudogemmobacter</taxon>
    </lineage>
</organism>
<keyword evidence="3" id="KW-1185">Reference proteome</keyword>
<gene>
    <name evidence="2" type="ORF">Q9295_10215</name>
</gene>